<dbReference type="eggNOG" id="ENOG5030NS8">
    <property type="taxonomic scope" value="Bacteria"/>
</dbReference>
<dbReference type="InterPro" id="IPR024311">
    <property type="entry name" value="Lipocalin-like"/>
</dbReference>
<evidence type="ECO:0000256" key="1">
    <source>
        <dbReference type="SAM" id="SignalP"/>
    </source>
</evidence>
<dbReference type="HOGENOM" id="CLU_148537_0_0_10"/>
<evidence type="ECO:0000313" key="4">
    <source>
        <dbReference type="Proteomes" id="UP000005391"/>
    </source>
</evidence>
<gene>
    <name evidence="3" type="ORF">HMPREF1977_2126</name>
</gene>
<dbReference type="AlphaFoldDB" id="E4MUR6"/>
<sequence>MKKIFTLAFVALTLLLATACAKSNNDNPNPQDDAKKALIGTWKIESSLSNGKEIKLTECSKKEYLVITQENFSMFIPEKCVLKEYKNKYTISDNTINLDNGMKSSFKIENNKLVIIVDEQNTTTYIKVE</sequence>
<accession>E4MUR6</accession>
<feature type="domain" description="Lipocalin-like" evidence="2">
    <location>
        <begin position="38"/>
        <end position="114"/>
    </location>
</feature>
<protein>
    <recommendedName>
        <fullName evidence="2">Lipocalin-like domain-containing protein</fullName>
    </recommendedName>
</protein>
<proteinExistence type="predicted"/>
<dbReference type="Proteomes" id="UP000005391">
    <property type="component" value="Unassembled WGS sequence"/>
</dbReference>
<organism evidence="3 4">
    <name type="scientific">Capnocytophaga ochracea F0287</name>
    <dbReference type="NCBI Taxonomy" id="873517"/>
    <lineage>
        <taxon>Bacteria</taxon>
        <taxon>Pseudomonadati</taxon>
        <taxon>Bacteroidota</taxon>
        <taxon>Flavobacteriia</taxon>
        <taxon>Flavobacteriales</taxon>
        <taxon>Flavobacteriaceae</taxon>
        <taxon>Capnocytophaga</taxon>
    </lineage>
</organism>
<comment type="caution">
    <text evidence="3">The sequence shown here is derived from an EMBL/GenBank/DDBJ whole genome shotgun (WGS) entry which is preliminary data.</text>
</comment>
<dbReference type="RefSeq" id="WP_002675175.1">
    <property type="nucleotide sequence ID" value="NZ_GL573160.1"/>
</dbReference>
<feature type="chain" id="PRO_5003184767" description="Lipocalin-like domain-containing protein" evidence="1">
    <location>
        <begin position="22"/>
        <end position="129"/>
    </location>
</feature>
<keyword evidence="1" id="KW-0732">Signal</keyword>
<feature type="signal peptide" evidence="1">
    <location>
        <begin position="1"/>
        <end position="21"/>
    </location>
</feature>
<name>E4MUR6_CAPOC</name>
<dbReference type="PROSITE" id="PS51257">
    <property type="entry name" value="PROKAR_LIPOPROTEIN"/>
    <property type="match status" value="1"/>
</dbReference>
<evidence type="ECO:0000313" key="3">
    <source>
        <dbReference type="EMBL" id="EFS96573.1"/>
    </source>
</evidence>
<dbReference type="Pfam" id="PF13648">
    <property type="entry name" value="Lipocalin_4"/>
    <property type="match status" value="1"/>
</dbReference>
<dbReference type="EMBL" id="AEOH01000048">
    <property type="protein sequence ID" value="EFS96573.1"/>
    <property type="molecule type" value="Genomic_DNA"/>
</dbReference>
<reference evidence="3 4" key="1">
    <citation type="submission" date="2010-10" db="EMBL/GenBank/DDBJ databases">
        <authorList>
            <person name="Muzny D."/>
            <person name="Qin X."/>
            <person name="Deng J."/>
            <person name="Jiang H."/>
            <person name="Liu Y."/>
            <person name="Qu J."/>
            <person name="Song X.-Z."/>
            <person name="Zhang L."/>
            <person name="Thornton R."/>
            <person name="Coyle M."/>
            <person name="Francisco L."/>
            <person name="Jackson L."/>
            <person name="Javaid M."/>
            <person name="Korchina V."/>
            <person name="Kovar C."/>
            <person name="Mata R."/>
            <person name="Mathew T."/>
            <person name="Ngo R."/>
            <person name="Nguyen L."/>
            <person name="Nguyen N."/>
            <person name="Okwuonu G."/>
            <person name="Ongeri F."/>
            <person name="Pham C."/>
            <person name="Simmons D."/>
            <person name="Wilczek-Boney K."/>
            <person name="Hale W."/>
            <person name="Jakkamsetti A."/>
            <person name="Pham P."/>
            <person name="Ruth R."/>
            <person name="San Lucas F."/>
            <person name="Warren J."/>
            <person name="Zhang J."/>
            <person name="Zhao Z."/>
            <person name="Zhou C."/>
            <person name="Zhu D."/>
            <person name="Lee S."/>
            <person name="Bess C."/>
            <person name="Blankenburg K."/>
            <person name="Forbes L."/>
            <person name="Fu Q."/>
            <person name="Gubbala S."/>
            <person name="Hirani K."/>
            <person name="Jayaseelan J.C."/>
            <person name="Lara F."/>
            <person name="Munidasa M."/>
            <person name="Palculict T."/>
            <person name="Patil S."/>
            <person name="Pu L.-L."/>
            <person name="Saada N."/>
            <person name="Tang L."/>
            <person name="Weissenberger G."/>
            <person name="Zhu Y."/>
            <person name="Hemphill L."/>
            <person name="Shang Y."/>
            <person name="Youmans B."/>
            <person name="Ayvaz T."/>
            <person name="Ross M."/>
            <person name="Santibanez J."/>
            <person name="Aqrawi P."/>
            <person name="Gross S."/>
            <person name="Joshi V."/>
            <person name="Fowler G."/>
            <person name="Nazareth L."/>
            <person name="Reid J."/>
            <person name="Worley K."/>
            <person name="Petrosino J."/>
            <person name="Highlander S."/>
            <person name="Gibbs R."/>
        </authorList>
    </citation>
    <scope>NUCLEOTIDE SEQUENCE [LARGE SCALE GENOMIC DNA]</scope>
    <source>
        <strain evidence="3 4">F0287</strain>
    </source>
</reference>
<evidence type="ECO:0000259" key="2">
    <source>
        <dbReference type="Pfam" id="PF13648"/>
    </source>
</evidence>